<comment type="caution">
    <text evidence="1">The sequence shown here is derived from an EMBL/GenBank/DDBJ whole genome shotgun (WGS) entry which is preliminary data.</text>
</comment>
<protein>
    <submittedName>
        <fullName evidence="1">Uncharacterized protein</fullName>
    </submittedName>
</protein>
<dbReference type="AlphaFoldDB" id="A0A512BHZ1"/>
<name>A0A512BHZ1_9BACT</name>
<gene>
    <name evidence="1" type="ORF">SAE01_39810</name>
</gene>
<reference evidence="1 2" key="1">
    <citation type="submission" date="2019-07" db="EMBL/GenBank/DDBJ databases">
        <title>Whole genome shotgun sequence of Segetibacter aerophilus NBRC 106135.</title>
        <authorList>
            <person name="Hosoyama A."/>
            <person name="Uohara A."/>
            <person name="Ohji S."/>
            <person name="Ichikawa N."/>
        </authorList>
    </citation>
    <scope>NUCLEOTIDE SEQUENCE [LARGE SCALE GENOMIC DNA]</scope>
    <source>
        <strain evidence="1 2">NBRC 106135</strain>
    </source>
</reference>
<accession>A0A512BHZ1</accession>
<evidence type="ECO:0000313" key="1">
    <source>
        <dbReference type="EMBL" id="GEO11485.1"/>
    </source>
</evidence>
<organism evidence="1 2">
    <name type="scientific">Segetibacter aerophilus</name>
    <dbReference type="NCBI Taxonomy" id="670293"/>
    <lineage>
        <taxon>Bacteria</taxon>
        <taxon>Pseudomonadati</taxon>
        <taxon>Bacteroidota</taxon>
        <taxon>Chitinophagia</taxon>
        <taxon>Chitinophagales</taxon>
        <taxon>Chitinophagaceae</taxon>
        <taxon>Segetibacter</taxon>
    </lineage>
</organism>
<proteinExistence type="predicted"/>
<dbReference type="OrthoDB" id="799583at2"/>
<keyword evidence="2" id="KW-1185">Reference proteome</keyword>
<evidence type="ECO:0000313" key="2">
    <source>
        <dbReference type="Proteomes" id="UP000321513"/>
    </source>
</evidence>
<dbReference type="Proteomes" id="UP000321513">
    <property type="component" value="Unassembled WGS sequence"/>
</dbReference>
<sequence>MLKNEKLLASIKAMPEDEFDNIDVLLERIVILEKIEKAEKDIVDGKVFSTDEAKEKLAK</sequence>
<dbReference type="EMBL" id="BJYT01000022">
    <property type="protein sequence ID" value="GEO11485.1"/>
    <property type="molecule type" value="Genomic_DNA"/>
</dbReference>
<dbReference type="RefSeq" id="WP_147205591.1">
    <property type="nucleotide sequence ID" value="NZ_BJYT01000022.1"/>
</dbReference>